<dbReference type="InterPro" id="IPR027417">
    <property type="entry name" value="P-loop_NTPase"/>
</dbReference>
<comment type="similarity">
    <text evidence="2">Belongs to the SNF2/RAD54 helicase family.</text>
</comment>
<feature type="region of interest" description="Disordered" evidence="9">
    <location>
        <begin position="1526"/>
        <end position="1566"/>
    </location>
</feature>
<evidence type="ECO:0000256" key="4">
    <source>
        <dbReference type="ARBA" id="ARBA00022801"/>
    </source>
</evidence>
<feature type="region of interest" description="Disordered" evidence="9">
    <location>
        <begin position="102"/>
        <end position="124"/>
    </location>
</feature>
<dbReference type="PANTHER" id="PTHR45797">
    <property type="entry name" value="RAD54-LIKE"/>
    <property type="match status" value="1"/>
</dbReference>
<keyword evidence="8" id="KW-0539">Nucleus</keyword>
<keyword evidence="13" id="KW-1185">Reference proteome</keyword>
<dbReference type="Pfam" id="PF00176">
    <property type="entry name" value="SNF2-rel_dom"/>
    <property type="match status" value="1"/>
</dbReference>
<dbReference type="InterPro" id="IPR000330">
    <property type="entry name" value="SNF2_N"/>
</dbReference>
<dbReference type="Pfam" id="PF23257">
    <property type="entry name" value="DUF7071"/>
    <property type="match status" value="1"/>
</dbReference>
<dbReference type="OrthoDB" id="2020972at2759"/>
<dbReference type="InterPro" id="IPR001650">
    <property type="entry name" value="Helicase_C-like"/>
</dbReference>
<proteinExistence type="inferred from homology"/>
<dbReference type="GO" id="GO:0003677">
    <property type="term" value="F:DNA binding"/>
    <property type="evidence" value="ECO:0007669"/>
    <property type="project" value="UniProtKB-KW"/>
</dbReference>
<feature type="region of interest" description="Disordered" evidence="9">
    <location>
        <begin position="744"/>
        <end position="765"/>
    </location>
</feature>
<evidence type="ECO:0000313" key="13">
    <source>
        <dbReference type="Proteomes" id="UP000327013"/>
    </source>
</evidence>
<name>A0A5N6KVJ7_9ROSI</name>
<feature type="compositionally biased region" description="Low complexity" evidence="9">
    <location>
        <begin position="500"/>
        <end position="509"/>
    </location>
</feature>
<evidence type="ECO:0000256" key="7">
    <source>
        <dbReference type="ARBA" id="ARBA00023125"/>
    </source>
</evidence>
<evidence type="ECO:0000256" key="5">
    <source>
        <dbReference type="ARBA" id="ARBA00022806"/>
    </source>
</evidence>
<feature type="compositionally biased region" description="Low complexity" evidence="9">
    <location>
        <begin position="1691"/>
        <end position="1703"/>
    </location>
</feature>
<evidence type="ECO:0000259" key="10">
    <source>
        <dbReference type="PROSITE" id="PS51192"/>
    </source>
</evidence>
<dbReference type="PROSITE" id="PS51192">
    <property type="entry name" value="HELICASE_ATP_BIND_1"/>
    <property type="match status" value="1"/>
</dbReference>
<keyword evidence="5" id="KW-0347">Helicase</keyword>
<dbReference type="InterPro" id="IPR055499">
    <property type="entry name" value="DUF7071"/>
</dbReference>
<evidence type="ECO:0000256" key="1">
    <source>
        <dbReference type="ARBA" id="ARBA00004123"/>
    </source>
</evidence>
<feature type="compositionally biased region" description="Basic and acidic residues" evidence="9">
    <location>
        <begin position="1636"/>
        <end position="1645"/>
    </location>
</feature>
<protein>
    <submittedName>
        <fullName evidence="12">Uncharacterized protein</fullName>
    </submittedName>
</protein>
<evidence type="ECO:0000256" key="9">
    <source>
        <dbReference type="SAM" id="MobiDB-lite"/>
    </source>
</evidence>
<dbReference type="CDD" id="cd18793">
    <property type="entry name" value="SF2_C_SNF"/>
    <property type="match status" value="1"/>
</dbReference>
<gene>
    <name evidence="12" type="ORF">FH972_023571</name>
</gene>
<dbReference type="SMART" id="SM00487">
    <property type="entry name" value="DEXDc"/>
    <property type="match status" value="1"/>
</dbReference>
<feature type="region of interest" description="Disordered" evidence="9">
    <location>
        <begin position="590"/>
        <end position="614"/>
    </location>
</feature>
<feature type="compositionally biased region" description="Polar residues" evidence="9">
    <location>
        <begin position="527"/>
        <end position="546"/>
    </location>
</feature>
<feature type="region of interest" description="Disordered" evidence="9">
    <location>
        <begin position="1489"/>
        <end position="1512"/>
    </location>
</feature>
<dbReference type="SUPFAM" id="SSF52540">
    <property type="entry name" value="P-loop containing nucleoside triphosphate hydrolases"/>
    <property type="match status" value="2"/>
</dbReference>
<evidence type="ECO:0000256" key="3">
    <source>
        <dbReference type="ARBA" id="ARBA00022741"/>
    </source>
</evidence>
<evidence type="ECO:0000256" key="6">
    <source>
        <dbReference type="ARBA" id="ARBA00022840"/>
    </source>
</evidence>
<dbReference type="Proteomes" id="UP000327013">
    <property type="component" value="Unassembled WGS sequence"/>
</dbReference>
<feature type="region of interest" description="Disordered" evidence="9">
    <location>
        <begin position="1636"/>
        <end position="1709"/>
    </location>
</feature>
<organism evidence="12 13">
    <name type="scientific">Carpinus fangiana</name>
    <dbReference type="NCBI Taxonomy" id="176857"/>
    <lineage>
        <taxon>Eukaryota</taxon>
        <taxon>Viridiplantae</taxon>
        <taxon>Streptophyta</taxon>
        <taxon>Embryophyta</taxon>
        <taxon>Tracheophyta</taxon>
        <taxon>Spermatophyta</taxon>
        <taxon>Magnoliopsida</taxon>
        <taxon>eudicotyledons</taxon>
        <taxon>Gunneridae</taxon>
        <taxon>Pentapetalae</taxon>
        <taxon>rosids</taxon>
        <taxon>fabids</taxon>
        <taxon>Fagales</taxon>
        <taxon>Betulaceae</taxon>
        <taxon>Carpinus</taxon>
    </lineage>
</organism>
<dbReference type="InterPro" id="IPR038718">
    <property type="entry name" value="SNF2-like_sf"/>
</dbReference>
<dbReference type="EMBL" id="VIBQ01000014">
    <property type="protein sequence ID" value="KAB8349545.1"/>
    <property type="molecule type" value="Genomic_DNA"/>
</dbReference>
<sequence>MDPWDWDAEEVARQLFDPSRSWSLQSFTKNPPFSFADTLKLEEINGQSLLSDLNHKTLRDEPFCIATFGQRSAIVRAIELLRSISPTYVSHNTRTNQTQEQIFNPAPTPAPSHLPEPSSTSHQDQTIKAWSEKVDPDTNSLITPRVDTGVAPEVKDHVETTSDRRKRRRIQPITMPLHIVHAPALLDRLPSARSSYLGAYATDLDEMFWGQAGVGDVLDMTSDDDDNFDITEEPTPLGHQKFILRRLHHYFQHHKFVDVDRDGTRAIARAYPNHLVKEGRRQIVTLVDRNSHVPVFKKADAILLDHADVPSDVDVSNTQWDFLLRHEEGHVTEDMADSDSLPSYSGSLLAEIEAEDQERYNMDKKKMTFLEVDALISVAIEAYEQQWFEELLPKRQMKAHLEWRNGQRRGQIEGVRRTIRHLEDRMSRFRKEIHHEVWKKASQVTEQCRIMDLTVFDLQDALWKLDLWKQPCQPQKLAGIHLAAVPKARRSTHGDDDIESLQSESSSMSGDEGLIDFIDIDDLNVPSTTGPLESTSMTFSSPTRPTADTGPELEDEEVCRPIKLEKTDESTSQVHSSWPFQVKSEGPLVISLSSDEGSPQPPDSTDEGFSKSPIDADDVEIERWSWQTLEERNDRKRIILKLLYYMEPNQREALLGWMFGELMLNQLQKRAQHGIRLYQEPSQQGAEWLHMSRLFLCWISASSRYWDTHARDEAMIQKALAALNTEFGPFYNVIDVFRSKFGADSDEDQESDDEMNTLDTPRKRKRVVKVSKRGKDLQADAAARRQAEELRVQQNMVDLQSSQQGIEELKTSINPGKKEDEEYININSFIARRIKDYQIEGVRFMWREVTVTGHAAQGCLLAHTMGLGKTMQTITLLVTIVEAAASSTLREQLPEPLRNPRFLILCPPGLIENWKAEFNQWVPANCPLQRLFTLELTRKEERLAIVQDWYSAQNGVLIIGYEMFRDLISNRPSYPTDDYQVFTNMLLQGPALVIADEAHKMKNQTSSTAAATKKFSTSRRIALTGSPLANNLVEYYAMIDWVAPDFLGDRQEFIAYYQNPIEEGIRKDSTRAAQRFGLKKLKLLKSAIRDKIHRADITVLKDTLKPKTEFVLTISLTDLQRELYAAVISALKGGEIASSGMFDVIDYLKTLCNHPEIFSKKLLSPVRNSQKKDKLTNVVEDSSGVDGPETVAVKIHLKNALGKKVQELGDLTSVFLSNKMLILRKIVEMSKDAGEGVLIFSQSLLTLDYIQRMLSRDMPRVQHQRLDGQTKTSARQGLAQEFNSGRKDVFLISTNAGGLGLNVPAANRVILVDFSFNPAVEEQAVGRAYRIGQTKPVYVYHLITGGTYEEPLHETTIFKKQLSSRTVDDKTPLRAGGKMKEYIFEPQETKTLSPEKVDLYRGKDKVMDHLLQDEATSKTICGIMTAETLHADIDEKLSEEEEREVQNLIELAQLRKTNPREWERRRHEGAMSENSAYDMLAEEQMRQFAESHARHGGSLSAWRPTQRNVDTATSSEPIAVSLANPKQLQHTEHQSKQAMKLQVSGGSPPAAEMPFPPSQASSSPVLLTPARQPNLANWKNTLGPAMMGVPTARRLLAEAPQLGQTYLRIAGNVLRSHSRAQTDYQYLRDMMEQHYTRKPAGEGQRRSMAVPGASSLTEPNRAPLPRKPSFKDSTNQRSEWHPGQPNSVNRNSGSPSNLSSPSGTATPPRLLLARPHLKTTLLWAVRAALMEQPEDFTTLEAFLSQEEARQEYTDAVRNK</sequence>
<reference evidence="12 13" key="1">
    <citation type="submission" date="2019-06" db="EMBL/GenBank/DDBJ databases">
        <title>A chromosomal-level reference genome of Carpinus fangiana (Coryloideae, Betulaceae).</title>
        <authorList>
            <person name="Yang X."/>
            <person name="Wang Z."/>
            <person name="Zhang L."/>
            <person name="Hao G."/>
            <person name="Liu J."/>
            <person name="Yang Y."/>
        </authorList>
    </citation>
    <scope>NUCLEOTIDE SEQUENCE [LARGE SCALE GENOMIC DNA]</scope>
    <source>
        <strain evidence="12">Cfa_2016G</strain>
        <tissue evidence="12">Leaf</tissue>
    </source>
</reference>
<keyword evidence="3" id="KW-0547">Nucleotide-binding</keyword>
<keyword evidence="4" id="KW-0378">Hydrolase</keyword>
<dbReference type="GO" id="GO:0004386">
    <property type="term" value="F:helicase activity"/>
    <property type="evidence" value="ECO:0007669"/>
    <property type="project" value="UniProtKB-KW"/>
</dbReference>
<dbReference type="InterPro" id="IPR044574">
    <property type="entry name" value="ARIP4-like"/>
</dbReference>
<feature type="region of interest" description="Disordered" evidence="9">
    <location>
        <begin position="527"/>
        <end position="557"/>
    </location>
</feature>
<dbReference type="Gene3D" id="3.40.50.300">
    <property type="entry name" value="P-loop containing nucleotide triphosphate hydrolases"/>
    <property type="match status" value="1"/>
</dbReference>
<feature type="compositionally biased region" description="Polar residues" evidence="9">
    <location>
        <begin position="1503"/>
        <end position="1512"/>
    </location>
</feature>
<feature type="region of interest" description="Disordered" evidence="9">
    <location>
        <begin position="488"/>
        <end position="509"/>
    </location>
</feature>
<dbReference type="PANTHER" id="PTHR45797:SF1">
    <property type="entry name" value="HELICASE ARIP4"/>
    <property type="match status" value="1"/>
</dbReference>
<feature type="compositionally biased region" description="Acidic residues" evidence="9">
    <location>
        <begin position="744"/>
        <end position="756"/>
    </location>
</feature>
<dbReference type="InterPro" id="IPR014001">
    <property type="entry name" value="Helicase_ATP-bd"/>
</dbReference>
<dbReference type="PROSITE" id="PS51194">
    <property type="entry name" value="HELICASE_CTER"/>
    <property type="match status" value="1"/>
</dbReference>
<evidence type="ECO:0000256" key="8">
    <source>
        <dbReference type="ARBA" id="ARBA00023242"/>
    </source>
</evidence>
<evidence type="ECO:0000259" key="11">
    <source>
        <dbReference type="PROSITE" id="PS51194"/>
    </source>
</evidence>
<dbReference type="GO" id="GO:0016887">
    <property type="term" value="F:ATP hydrolysis activity"/>
    <property type="evidence" value="ECO:0007669"/>
    <property type="project" value="InterPro"/>
</dbReference>
<evidence type="ECO:0000313" key="12">
    <source>
        <dbReference type="EMBL" id="KAB8349545.1"/>
    </source>
</evidence>
<dbReference type="GO" id="GO:0005524">
    <property type="term" value="F:ATP binding"/>
    <property type="evidence" value="ECO:0007669"/>
    <property type="project" value="UniProtKB-KW"/>
</dbReference>
<evidence type="ECO:0000256" key="2">
    <source>
        <dbReference type="ARBA" id="ARBA00007025"/>
    </source>
</evidence>
<comment type="subcellular location">
    <subcellularLocation>
        <location evidence="1">Nucleus</location>
    </subcellularLocation>
</comment>
<dbReference type="Pfam" id="PF00271">
    <property type="entry name" value="Helicase_C"/>
    <property type="match status" value="1"/>
</dbReference>
<dbReference type="Gene3D" id="3.40.50.10810">
    <property type="entry name" value="Tandem AAA-ATPase domain"/>
    <property type="match status" value="1"/>
</dbReference>
<dbReference type="GO" id="GO:0005634">
    <property type="term" value="C:nucleus"/>
    <property type="evidence" value="ECO:0007669"/>
    <property type="project" value="UniProtKB-SubCell"/>
</dbReference>
<dbReference type="Pfam" id="PF24580">
    <property type="entry name" value="DUF7607"/>
    <property type="match status" value="1"/>
</dbReference>
<dbReference type="InterPro" id="IPR056026">
    <property type="entry name" value="DUF7607"/>
</dbReference>
<dbReference type="SMART" id="SM00490">
    <property type="entry name" value="HELICc"/>
    <property type="match status" value="1"/>
</dbReference>
<dbReference type="InterPro" id="IPR049730">
    <property type="entry name" value="SNF2/RAD54-like_C"/>
</dbReference>
<keyword evidence="7" id="KW-0238">DNA-binding</keyword>
<comment type="caution">
    <text evidence="12">The sequence shown here is derived from an EMBL/GenBank/DDBJ whole genome shotgun (WGS) entry which is preliminary data.</text>
</comment>
<feature type="domain" description="Helicase ATP-binding" evidence="10">
    <location>
        <begin position="850"/>
        <end position="1045"/>
    </location>
</feature>
<keyword evidence="6" id="KW-0067">ATP-binding</keyword>
<accession>A0A5N6KVJ7</accession>
<feature type="domain" description="Helicase C-terminal" evidence="11">
    <location>
        <begin position="1221"/>
        <end position="1379"/>
    </location>
</feature>